<evidence type="ECO:0000256" key="1">
    <source>
        <dbReference type="ARBA" id="ARBA00023015"/>
    </source>
</evidence>
<dbReference type="SMART" id="SM00420">
    <property type="entry name" value="HTH_DEOR"/>
    <property type="match status" value="1"/>
</dbReference>
<evidence type="ECO:0000256" key="2">
    <source>
        <dbReference type="ARBA" id="ARBA00023125"/>
    </source>
</evidence>
<dbReference type="InterPro" id="IPR036390">
    <property type="entry name" value="WH_DNA-bd_sf"/>
</dbReference>
<dbReference type="InterPro" id="IPR050313">
    <property type="entry name" value="Carb_Metab_HTH_regulators"/>
</dbReference>
<evidence type="ECO:0000313" key="6">
    <source>
        <dbReference type="EMBL" id="MFO7191892.1"/>
    </source>
</evidence>
<dbReference type="PANTHER" id="PTHR30363:SF44">
    <property type="entry name" value="AGA OPERON TRANSCRIPTIONAL REPRESSOR-RELATED"/>
    <property type="match status" value="1"/>
</dbReference>
<comment type="caution">
    <text evidence="6">The sequence shown here is derived from an EMBL/GenBank/DDBJ whole genome shotgun (WGS) entry which is preliminary data.</text>
</comment>
<dbReference type="SUPFAM" id="SSF100950">
    <property type="entry name" value="NagB/RpiA/CoA transferase-like"/>
    <property type="match status" value="1"/>
</dbReference>
<sequence length="275" mass="28750">MFAAQRRQRILELVRSNGAISLRELAREVGSSDVTVRRDLKALEAEGMLDRRHGGAVVPGGLAHEQPYAEKALVAADAKAAIARLATELVSDGDAIVVGAGTTTRAFAARLTRFTELTVVTNSLRVAESLAGANGVDVVLTGGLLRGSIFATVGSTTEEALGRVRGTRAFLSGNGLTAERGLSTPNLAVAEVDRAIAAAAEEVVVLADHTKVGTDALLQTVATENITHLVTDDKAETGELDALREHGVEVHVAAVHSARKGRSARTEDSGRPDRP</sequence>
<dbReference type="PANTHER" id="PTHR30363">
    <property type="entry name" value="HTH-TYPE TRANSCRIPTIONAL REGULATOR SRLR-RELATED"/>
    <property type="match status" value="1"/>
</dbReference>
<dbReference type="Pfam" id="PF00455">
    <property type="entry name" value="DeoRC"/>
    <property type="match status" value="1"/>
</dbReference>
<reference evidence="6 7" key="1">
    <citation type="journal article" date="2021" name="BMC Genomics">
        <title>Genome-resolved metagenome and metatranscriptome analyses of thermophilic composting reveal key bacterial players and their metabolic interactions.</title>
        <authorList>
            <person name="Braga L.P.P."/>
            <person name="Pereira R.V."/>
            <person name="Martins L.F."/>
            <person name="Moura L.M.S."/>
            <person name="Sanchez F.B."/>
            <person name="Patane J.S.L."/>
            <person name="da Silva A.M."/>
            <person name="Setubal J.C."/>
        </authorList>
    </citation>
    <scope>NUCLEOTIDE SEQUENCE [LARGE SCALE GENOMIC DNA]</scope>
    <source>
        <strain evidence="6">ZC4RG45</strain>
    </source>
</reference>
<dbReference type="InterPro" id="IPR001034">
    <property type="entry name" value="DeoR_HTH"/>
</dbReference>
<proteinExistence type="predicted"/>
<evidence type="ECO:0000313" key="7">
    <source>
        <dbReference type="Proteomes" id="UP000249324"/>
    </source>
</evidence>
<evidence type="ECO:0000256" key="3">
    <source>
        <dbReference type="ARBA" id="ARBA00023163"/>
    </source>
</evidence>
<keyword evidence="2 6" id="KW-0238">DNA-binding</keyword>
<keyword evidence="3" id="KW-0804">Transcription</keyword>
<dbReference type="PRINTS" id="PR00037">
    <property type="entry name" value="HTHLACR"/>
</dbReference>
<accession>A0ABD6FD63</accession>
<dbReference type="InterPro" id="IPR018356">
    <property type="entry name" value="Tscrpt_reg_HTH_DeoR_CS"/>
</dbReference>
<dbReference type="EMBL" id="QGUI02000057">
    <property type="protein sequence ID" value="MFO7191892.1"/>
    <property type="molecule type" value="Genomic_DNA"/>
</dbReference>
<dbReference type="InterPro" id="IPR014036">
    <property type="entry name" value="DeoR-like_C"/>
</dbReference>
<name>A0ABD6FD63_9PSEU</name>
<dbReference type="InterPro" id="IPR036388">
    <property type="entry name" value="WH-like_DNA-bd_sf"/>
</dbReference>
<evidence type="ECO:0000259" key="5">
    <source>
        <dbReference type="PROSITE" id="PS51000"/>
    </source>
</evidence>
<dbReference type="PROSITE" id="PS51000">
    <property type="entry name" value="HTH_DEOR_2"/>
    <property type="match status" value="1"/>
</dbReference>
<dbReference type="PROSITE" id="PS00894">
    <property type="entry name" value="HTH_DEOR_1"/>
    <property type="match status" value="1"/>
</dbReference>
<dbReference type="InterPro" id="IPR037171">
    <property type="entry name" value="NagB/RpiA_transferase-like"/>
</dbReference>
<keyword evidence="1" id="KW-0805">Transcription regulation</keyword>
<dbReference type="Pfam" id="PF08220">
    <property type="entry name" value="HTH_DeoR"/>
    <property type="match status" value="1"/>
</dbReference>
<dbReference type="Gene3D" id="1.10.10.10">
    <property type="entry name" value="Winged helix-like DNA-binding domain superfamily/Winged helix DNA-binding domain"/>
    <property type="match status" value="1"/>
</dbReference>
<dbReference type="SUPFAM" id="SSF46785">
    <property type="entry name" value="Winged helix' DNA-binding domain"/>
    <property type="match status" value="1"/>
</dbReference>
<organism evidence="6 7">
    <name type="scientific">Thermocrispum agreste</name>
    <dbReference type="NCBI Taxonomy" id="37925"/>
    <lineage>
        <taxon>Bacteria</taxon>
        <taxon>Bacillati</taxon>
        <taxon>Actinomycetota</taxon>
        <taxon>Actinomycetes</taxon>
        <taxon>Pseudonocardiales</taxon>
        <taxon>Pseudonocardiaceae</taxon>
        <taxon>Thermocrispum</taxon>
    </lineage>
</organism>
<protein>
    <submittedName>
        <fullName evidence="6">DeoR/GlpR family DNA-binding transcription regulator</fullName>
    </submittedName>
</protein>
<evidence type="ECO:0000256" key="4">
    <source>
        <dbReference type="SAM" id="MobiDB-lite"/>
    </source>
</evidence>
<dbReference type="AlphaFoldDB" id="A0ABD6FD63"/>
<dbReference type="SMART" id="SM01134">
    <property type="entry name" value="DeoRC"/>
    <property type="match status" value="1"/>
</dbReference>
<feature type="domain" description="HTH deoR-type" evidence="5">
    <location>
        <begin position="3"/>
        <end position="58"/>
    </location>
</feature>
<dbReference type="Proteomes" id="UP000249324">
    <property type="component" value="Unassembled WGS sequence"/>
</dbReference>
<feature type="compositionally biased region" description="Basic and acidic residues" evidence="4">
    <location>
        <begin position="264"/>
        <end position="275"/>
    </location>
</feature>
<dbReference type="GO" id="GO:0003677">
    <property type="term" value="F:DNA binding"/>
    <property type="evidence" value="ECO:0007669"/>
    <property type="project" value="UniProtKB-KW"/>
</dbReference>
<feature type="region of interest" description="Disordered" evidence="4">
    <location>
        <begin position="256"/>
        <end position="275"/>
    </location>
</feature>
<gene>
    <name evidence="6" type="ORF">DIU77_006570</name>
</gene>